<dbReference type="AlphaFoldDB" id="A0A6C0DB22"/>
<proteinExistence type="predicted"/>
<accession>A0A6C0DB22</accession>
<dbReference type="EMBL" id="MN739563">
    <property type="protein sequence ID" value="QHT13139.1"/>
    <property type="molecule type" value="Genomic_DNA"/>
</dbReference>
<organism evidence="1">
    <name type="scientific">viral metagenome</name>
    <dbReference type="NCBI Taxonomy" id="1070528"/>
    <lineage>
        <taxon>unclassified sequences</taxon>
        <taxon>metagenomes</taxon>
        <taxon>organismal metagenomes</taxon>
    </lineage>
</organism>
<evidence type="ECO:0000313" key="1">
    <source>
        <dbReference type="EMBL" id="QHT13139.1"/>
    </source>
</evidence>
<name>A0A6C0DB22_9ZZZZ</name>
<sequence length="567" mass="67336">MNYFKKYLKYKNKYIKLRKQQGGTFEIGGLLANELDYIEKNKLFFIFSRINNFDDIEEIKKSMNDFKYNMNSELLKFTNGDISKINNIYYKENITKEDLKGIGLNEDDVFNLWTENIQPLLKYKYNILDTLDQMIKDYILTNNISFTVFQLDLIKNLKILTLDIRIINKILTYKMDLPSELYDKFRLLLQINKDLLEGEKFDNLVINIFNNYEFGIACMEDGSLQGITVNCLYKDIHVFIKDNPMSQMNILKICNYDISNNEQQDYLDEMLYYIIPENTKCYHATSLVDKVLINFGEYDHMINPVYLKTNNQSIFFWTQELIGQKEYGGGWFTFNQKDSGPSASAKFGLVLEYNVREEFPILFIPPIYNNLTNDKLFNTINEYEKNNLKDYTTLHKWSGSHVFQGVYNWKEKRYSIIKHPLLSTYADNFAKKIVNLGFKTGYISCDECEIFLPHEIQATKLDRIPTNVFIDENWWNGKIFANVYFKVSNGTRKYTKEQILDRIKIAIEGISYNNKISSLENRDVKYKYIQDLKLLLDRKFDEYGDIFALVKEDTDYKLYFDDYYKRI</sequence>
<protein>
    <submittedName>
        <fullName evidence="1">Uncharacterized protein</fullName>
    </submittedName>
</protein>
<reference evidence="1" key="1">
    <citation type="journal article" date="2020" name="Nature">
        <title>Giant virus diversity and host interactions through global metagenomics.</title>
        <authorList>
            <person name="Schulz F."/>
            <person name="Roux S."/>
            <person name="Paez-Espino D."/>
            <person name="Jungbluth S."/>
            <person name="Walsh D.A."/>
            <person name="Denef V.J."/>
            <person name="McMahon K.D."/>
            <person name="Konstantinidis K.T."/>
            <person name="Eloe-Fadrosh E.A."/>
            <person name="Kyrpides N.C."/>
            <person name="Woyke T."/>
        </authorList>
    </citation>
    <scope>NUCLEOTIDE SEQUENCE</scope>
    <source>
        <strain evidence="1">GVMAG-M-3300023174-131</strain>
    </source>
</reference>